<keyword evidence="2" id="KW-1185">Reference proteome</keyword>
<protein>
    <submittedName>
        <fullName evidence="1">Unnamed protein product</fullName>
    </submittedName>
</protein>
<accession>A0ACB5TIK0</accession>
<name>A0ACB5TIK0_AMBMO</name>
<dbReference type="EMBL" id="BSXS01007557">
    <property type="protein sequence ID" value="GME89298.1"/>
    <property type="molecule type" value="Genomic_DNA"/>
</dbReference>
<comment type="caution">
    <text evidence="1">The sequence shown here is derived from an EMBL/GenBank/DDBJ whole genome shotgun (WGS) entry which is preliminary data.</text>
</comment>
<dbReference type="Proteomes" id="UP001165064">
    <property type="component" value="Unassembled WGS sequence"/>
</dbReference>
<gene>
    <name evidence="1" type="ORF">Amon02_000847800</name>
</gene>
<organism evidence="1 2">
    <name type="scientific">Ambrosiozyma monospora</name>
    <name type="common">Yeast</name>
    <name type="synonym">Endomycopsis monosporus</name>
    <dbReference type="NCBI Taxonomy" id="43982"/>
    <lineage>
        <taxon>Eukaryota</taxon>
        <taxon>Fungi</taxon>
        <taxon>Dikarya</taxon>
        <taxon>Ascomycota</taxon>
        <taxon>Saccharomycotina</taxon>
        <taxon>Pichiomycetes</taxon>
        <taxon>Pichiales</taxon>
        <taxon>Pichiaceae</taxon>
        <taxon>Ambrosiozyma</taxon>
    </lineage>
</organism>
<evidence type="ECO:0000313" key="2">
    <source>
        <dbReference type="Proteomes" id="UP001165064"/>
    </source>
</evidence>
<reference evidence="1" key="1">
    <citation type="submission" date="2023-04" db="EMBL/GenBank/DDBJ databases">
        <title>Ambrosiozyma monospora NBRC 10751.</title>
        <authorList>
            <person name="Ichikawa N."/>
            <person name="Sato H."/>
            <person name="Tonouchi N."/>
        </authorList>
    </citation>
    <scope>NUCLEOTIDE SEQUENCE</scope>
    <source>
        <strain evidence="1">NBRC 10751</strain>
    </source>
</reference>
<sequence>MDGSNGMDDGDDLSSTVDLQSLNSMAPSGSNLKKKTKRPAVPMNELILVCKGCLVKESELALRTINVHAYSMYARGDLEHVNKLFEIFEQLRELRTTIEYELYTVQELEIMKKQIGLLLFSIPKIVTASNNLVCENSHFRFKDVAGYQTILARENTGYLYNYDTSNPKDNALNVARLAQNQMFAALSPNFPVANANLPMYPPRNSKFEQTEPSHILLDFNAVVGSSNIIPEGYDGMTAYVYLRNSKKRLTEAYTISIEPGQDISLDNLSAALFTNVPANEIDSGRIYLVAMLTENIKLNNSSSSSNNGVPNLDYIRRGICAGASDISRIFSRRKGHLDSGEAHQFTMKLYASYRTTQGSDSINIYPGMNPMLAMSLTMANNGWGELIDRIISGSSKGVAINPRAEKLVVSVKELKQEEFVSGIGTFKAIDMLKCPLLPKP</sequence>
<evidence type="ECO:0000313" key="1">
    <source>
        <dbReference type="EMBL" id="GME89298.1"/>
    </source>
</evidence>
<proteinExistence type="predicted"/>